<dbReference type="NCBIfam" id="TIGR01187">
    <property type="entry name" value="potA"/>
    <property type="match status" value="1"/>
</dbReference>
<dbReference type="SUPFAM" id="SSF50331">
    <property type="entry name" value="MOP-like"/>
    <property type="match status" value="1"/>
</dbReference>
<evidence type="ECO:0000256" key="7">
    <source>
        <dbReference type="RuleBase" id="RU364083"/>
    </source>
</evidence>
<evidence type="ECO:0000313" key="11">
    <source>
        <dbReference type="Proteomes" id="UP000192074"/>
    </source>
</evidence>
<dbReference type="InterPro" id="IPR050093">
    <property type="entry name" value="ABC_SmlMolc_Importer"/>
</dbReference>
<comment type="similarity">
    <text evidence="7">Belongs to the ABC transporter superfamily. Spermidine/putrescine importer (TC 3.A.1.11.1) family.</text>
</comment>
<dbReference type="PROSITE" id="PS00211">
    <property type="entry name" value="ABC_TRANSPORTER_1"/>
    <property type="match status" value="1"/>
</dbReference>
<accession>A0A822VDD3</accession>
<dbReference type="InterPro" id="IPR008995">
    <property type="entry name" value="Mo/tungstate-bd_C_term_dom"/>
</dbReference>
<evidence type="ECO:0000256" key="1">
    <source>
        <dbReference type="ARBA" id="ARBA00022448"/>
    </source>
</evidence>
<name>A0A822VDD3_AGRTU</name>
<comment type="caution">
    <text evidence="10">The sequence shown here is derived from an EMBL/GenBank/DDBJ whole genome shotgun (WGS) entry which is preliminary data.</text>
</comment>
<evidence type="ECO:0000256" key="5">
    <source>
        <dbReference type="ARBA" id="ARBA00022967"/>
    </source>
</evidence>
<dbReference type="PANTHER" id="PTHR42781:SF4">
    <property type="entry name" value="SPERMIDINE_PUTRESCINE IMPORT ATP-BINDING PROTEIN POTA"/>
    <property type="match status" value="1"/>
</dbReference>
<dbReference type="SUPFAM" id="SSF52540">
    <property type="entry name" value="P-loop containing nucleoside triphosphate hydrolases"/>
    <property type="match status" value="1"/>
</dbReference>
<dbReference type="Proteomes" id="UP000192074">
    <property type="component" value="Unassembled WGS sequence"/>
</dbReference>
<keyword evidence="2 7" id="KW-1003">Cell membrane</keyword>
<dbReference type="Pfam" id="PF08402">
    <property type="entry name" value="TOBE_2"/>
    <property type="match status" value="1"/>
</dbReference>
<evidence type="ECO:0000256" key="3">
    <source>
        <dbReference type="ARBA" id="ARBA00022741"/>
    </source>
</evidence>
<dbReference type="PANTHER" id="PTHR42781">
    <property type="entry name" value="SPERMIDINE/PUTRESCINE IMPORT ATP-BINDING PROTEIN POTA"/>
    <property type="match status" value="1"/>
</dbReference>
<evidence type="ECO:0000256" key="2">
    <source>
        <dbReference type="ARBA" id="ARBA00022475"/>
    </source>
</evidence>
<dbReference type="GO" id="GO:0016887">
    <property type="term" value="F:ATP hydrolysis activity"/>
    <property type="evidence" value="ECO:0007669"/>
    <property type="project" value="InterPro"/>
</dbReference>
<dbReference type="EMBL" id="FCNL01000043">
    <property type="protein sequence ID" value="CVI25499.1"/>
    <property type="molecule type" value="Genomic_DNA"/>
</dbReference>
<gene>
    <name evidence="7" type="primary">potA</name>
    <name evidence="10" type="ORF">AGR4A_pTi0097</name>
</gene>
<keyword evidence="5 7" id="KW-1278">Translocase</keyword>
<feature type="region of interest" description="Disordered" evidence="8">
    <location>
        <begin position="52"/>
        <end position="71"/>
    </location>
</feature>
<proteinExistence type="inferred from homology"/>
<dbReference type="GO" id="GO:0043190">
    <property type="term" value="C:ATP-binding cassette (ABC) transporter complex"/>
    <property type="evidence" value="ECO:0007669"/>
    <property type="project" value="InterPro"/>
</dbReference>
<dbReference type="InterPro" id="IPR013611">
    <property type="entry name" value="Transp-assoc_OB_typ2"/>
</dbReference>
<comment type="subunit">
    <text evidence="7">The complex is composed of two ATP-binding proteins (PotA), two transmembrane proteins (PotB and PotC) and a solute-binding protein (PotD).</text>
</comment>
<dbReference type="FunFam" id="3.40.50.300:FF:000133">
    <property type="entry name" value="Spermidine/putrescine import ATP-binding protein PotA"/>
    <property type="match status" value="1"/>
</dbReference>
<dbReference type="InterPro" id="IPR003593">
    <property type="entry name" value="AAA+_ATPase"/>
</dbReference>
<feature type="domain" description="ABC transporter" evidence="9">
    <location>
        <begin position="78"/>
        <end position="308"/>
    </location>
</feature>
<dbReference type="GO" id="GO:0015847">
    <property type="term" value="P:putrescine transport"/>
    <property type="evidence" value="ECO:0007669"/>
    <property type="project" value="UniProtKB-ARBA"/>
</dbReference>
<organism evidence="10 11">
    <name type="scientific">Agrobacterium tumefaciens str. B6</name>
    <dbReference type="NCBI Taxonomy" id="1183423"/>
    <lineage>
        <taxon>Bacteria</taxon>
        <taxon>Pseudomonadati</taxon>
        <taxon>Pseudomonadota</taxon>
        <taxon>Alphaproteobacteria</taxon>
        <taxon>Hyphomicrobiales</taxon>
        <taxon>Rhizobiaceae</taxon>
        <taxon>Rhizobium/Agrobacterium group</taxon>
        <taxon>Agrobacterium</taxon>
        <taxon>Agrobacterium tumefaciens complex</taxon>
    </lineage>
</organism>
<dbReference type="InterPro" id="IPR003439">
    <property type="entry name" value="ABC_transporter-like_ATP-bd"/>
</dbReference>
<sequence>MPSGPPRHTTTCAYLANCQNRPSSLILGSWDSLFMIRIKGELVSLAGMKMRSRSDRGPNMQNQPEPAINKLQPSSLPISIAGVTKSYGPVKVLSDINLHIRSGEFMTLLGPSGSGKTTLLMTLAGFIRPDFGSLKFGEEEVILRAPHLRGVGMMFQNYALFPHMSVEANIAYPLKIRGEDRETIKARVRDVLETVQLGGYGSRRISELSGGQRQRIALARAIVFKPKILLMDEPLSALDKNLRELMQLELRTMHEQLGMTTVLVTHDQREALTMSDRIAVLRNGKIAQIDTSETLYSEPNSEFVAAFMGESSFLTVEHDGASFCFHGRKLATESVTVEGARRHLLVLRPEKLDFITERERSSYNSFDGIVEKFLFQGESCLVHVRLTTGELVQVRRNLRESNKSVLPKVNDQVLLGLHPNETRIVTGE</sequence>
<comment type="catalytic activity">
    <reaction evidence="7">
        <text>ATP + H2O + polyamine-[polyamine-binding protein]Side 1 = ADP + phosphate + polyamineSide 2 + [polyamine-binding protein]Side 1.</text>
        <dbReference type="EC" id="7.6.2.11"/>
    </reaction>
</comment>
<evidence type="ECO:0000313" key="10">
    <source>
        <dbReference type="EMBL" id="CVI25499.1"/>
    </source>
</evidence>
<evidence type="ECO:0000256" key="8">
    <source>
        <dbReference type="SAM" id="MobiDB-lite"/>
    </source>
</evidence>
<dbReference type="InterPro" id="IPR027417">
    <property type="entry name" value="P-loop_NTPase"/>
</dbReference>
<evidence type="ECO:0000256" key="6">
    <source>
        <dbReference type="ARBA" id="ARBA00023136"/>
    </source>
</evidence>
<dbReference type="GO" id="GO:0015417">
    <property type="term" value="F:ABC-type polyamine transporter activity"/>
    <property type="evidence" value="ECO:0007669"/>
    <property type="project" value="UniProtKB-EC"/>
</dbReference>
<evidence type="ECO:0000259" key="9">
    <source>
        <dbReference type="PROSITE" id="PS50893"/>
    </source>
</evidence>
<reference evidence="10 11" key="1">
    <citation type="submission" date="2016-01" db="EMBL/GenBank/DDBJ databases">
        <authorList>
            <person name="Regsiter A."/>
            <person name="william w."/>
        </authorList>
    </citation>
    <scope>NUCLEOTIDE SEQUENCE [LARGE SCALE GENOMIC DNA]</scope>
    <source>
        <strain evidence="10 11">B6</strain>
    </source>
</reference>
<evidence type="ECO:0000256" key="4">
    <source>
        <dbReference type="ARBA" id="ARBA00022840"/>
    </source>
</evidence>
<keyword evidence="4 7" id="KW-0067">ATP-binding</keyword>
<dbReference type="SMART" id="SM00382">
    <property type="entry name" value="AAA"/>
    <property type="match status" value="1"/>
</dbReference>
<dbReference type="Pfam" id="PF00005">
    <property type="entry name" value="ABC_tran"/>
    <property type="match status" value="1"/>
</dbReference>
<keyword evidence="6 7" id="KW-0472">Membrane</keyword>
<dbReference type="InterPro" id="IPR017871">
    <property type="entry name" value="ABC_transporter-like_CS"/>
</dbReference>
<keyword evidence="3 7" id="KW-0547">Nucleotide-binding</keyword>
<dbReference type="GO" id="GO:0005524">
    <property type="term" value="F:ATP binding"/>
    <property type="evidence" value="ECO:0007669"/>
    <property type="project" value="UniProtKB-KW"/>
</dbReference>
<dbReference type="AlphaFoldDB" id="A0A822VDD3"/>
<dbReference type="PROSITE" id="PS50893">
    <property type="entry name" value="ABC_TRANSPORTER_2"/>
    <property type="match status" value="1"/>
</dbReference>
<comment type="function">
    <text evidence="7">Part of the ABC transporter complex PotABCD involved in spermidine/putrescine import. Responsible for energy coupling to the transport system.</text>
</comment>
<dbReference type="Gene3D" id="3.40.50.300">
    <property type="entry name" value="P-loop containing nucleotide triphosphate hydrolases"/>
    <property type="match status" value="1"/>
</dbReference>
<protein>
    <recommendedName>
        <fullName evidence="7">Spermidine/putrescine import ATP-binding protein PotA</fullName>
        <ecNumber evidence="7">7.6.2.11</ecNumber>
    </recommendedName>
</protein>
<keyword evidence="1 7" id="KW-0813">Transport</keyword>
<dbReference type="EC" id="7.6.2.11" evidence="7"/>
<dbReference type="InterPro" id="IPR005893">
    <property type="entry name" value="PotA-like"/>
</dbReference>